<reference evidence="2" key="1">
    <citation type="submission" date="2020-08" db="EMBL/GenBank/DDBJ databases">
        <title>Genome sequencing and assembly of the red palm weevil Rhynchophorus ferrugineus.</title>
        <authorList>
            <person name="Dias G.B."/>
            <person name="Bergman C.M."/>
            <person name="Manee M."/>
        </authorList>
    </citation>
    <scope>NUCLEOTIDE SEQUENCE</scope>
    <source>
        <strain evidence="2">AA-2017</strain>
        <tissue evidence="2">Whole larva</tissue>
    </source>
</reference>
<dbReference type="AlphaFoldDB" id="A0A834M9R8"/>
<evidence type="ECO:0000256" key="1">
    <source>
        <dbReference type="SAM" id="MobiDB-lite"/>
    </source>
</evidence>
<keyword evidence="3" id="KW-1185">Reference proteome</keyword>
<accession>A0A834M9R8</accession>
<proteinExistence type="predicted"/>
<organism evidence="2 3">
    <name type="scientific">Rhynchophorus ferrugineus</name>
    <name type="common">Red palm weevil</name>
    <name type="synonym">Curculio ferrugineus</name>
    <dbReference type="NCBI Taxonomy" id="354439"/>
    <lineage>
        <taxon>Eukaryota</taxon>
        <taxon>Metazoa</taxon>
        <taxon>Ecdysozoa</taxon>
        <taxon>Arthropoda</taxon>
        <taxon>Hexapoda</taxon>
        <taxon>Insecta</taxon>
        <taxon>Pterygota</taxon>
        <taxon>Neoptera</taxon>
        <taxon>Endopterygota</taxon>
        <taxon>Coleoptera</taxon>
        <taxon>Polyphaga</taxon>
        <taxon>Cucujiformia</taxon>
        <taxon>Curculionidae</taxon>
        <taxon>Dryophthorinae</taxon>
        <taxon>Rhynchophorus</taxon>
    </lineage>
</organism>
<feature type="region of interest" description="Disordered" evidence="1">
    <location>
        <begin position="1"/>
        <end position="30"/>
    </location>
</feature>
<protein>
    <submittedName>
        <fullName evidence="2">Uncharacterized protein</fullName>
    </submittedName>
</protein>
<name>A0A834M9R8_RHYFE</name>
<feature type="non-terminal residue" evidence="2">
    <location>
        <position position="1"/>
    </location>
</feature>
<feature type="compositionally biased region" description="Basic and acidic residues" evidence="1">
    <location>
        <begin position="1"/>
        <end position="23"/>
    </location>
</feature>
<sequence>VRADGGEARPHRWPREQIGRERGPGFGYAVGRCPHRPPSARKINSEQERDVSIFYRPTEKGCDM</sequence>
<dbReference type="EMBL" id="JAACXV010004467">
    <property type="protein sequence ID" value="KAF7277046.1"/>
    <property type="molecule type" value="Genomic_DNA"/>
</dbReference>
<evidence type="ECO:0000313" key="2">
    <source>
        <dbReference type="EMBL" id="KAF7277046.1"/>
    </source>
</evidence>
<comment type="caution">
    <text evidence="2">The sequence shown here is derived from an EMBL/GenBank/DDBJ whole genome shotgun (WGS) entry which is preliminary data.</text>
</comment>
<dbReference type="Proteomes" id="UP000625711">
    <property type="component" value="Unassembled WGS sequence"/>
</dbReference>
<gene>
    <name evidence="2" type="ORF">GWI33_009501</name>
</gene>
<evidence type="ECO:0000313" key="3">
    <source>
        <dbReference type="Proteomes" id="UP000625711"/>
    </source>
</evidence>